<dbReference type="InterPro" id="IPR000036">
    <property type="entry name" value="Peptidase_A26_omptin"/>
</dbReference>
<evidence type="ECO:0000313" key="2">
    <source>
        <dbReference type="Proteomes" id="UP000323594"/>
    </source>
</evidence>
<dbReference type="GO" id="GO:0006508">
    <property type="term" value="P:proteolysis"/>
    <property type="evidence" value="ECO:0007669"/>
    <property type="project" value="UniProtKB-KW"/>
</dbReference>
<dbReference type="GO" id="GO:0009279">
    <property type="term" value="C:cell outer membrane"/>
    <property type="evidence" value="ECO:0007669"/>
    <property type="project" value="InterPro"/>
</dbReference>
<evidence type="ECO:0000313" key="1">
    <source>
        <dbReference type="EMBL" id="QEJ97254.1"/>
    </source>
</evidence>
<dbReference type="InterPro" id="IPR053724">
    <property type="entry name" value="OMP_A26_sf"/>
</dbReference>
<dbReference type="SUPFAM" id="SSF69917">
    <property type="entry name" value="OMPT-like"/>
    <property type="match status" value="1"/>
</dbReference>
<dbReference type="RefSeq" id="WP_148878575.1">
    <property type="nucleotide sequence ID" value="NZ_CP042813.1"/>
</dbReference>
<dbReference type="GO" id="GO:0004190">
    <property type="term" value="F:aspartic-type endopeptidase activity"/>
    <property type="evidence" value="ECO:0007669"/>
    <property type="project" value="InterPro"/>
</dbReference>
<dbReference type="Proteomes" id="UP000323594">
    <property type="component" value="Chromosome"/>
</dbReference>
<accession>A0AAE6IS56</accession>
<dbReference type="Gene3D" id="2.40.128.90">
    <property type="entry name" value="OMPT-like"/>
    <property type="match status" value="1"/>
</dbReference>
<reference evidence="1 2" key="1">
    <citation type="submission" date="2019-08" db="EMBL/GenBank/DDBJ databases">
        <authorList>
            <person name="Kuhnert P."/>
        </authorList>
    </citation>
    <scope>NUCLEOTIDE SEQUENCE [LARGE SCALE GENOMIC DNA]</scope>
    <source>
        <strain evidence="1 2">B36.5</strain>
    </source>
</reference>
<organism evidence="1 2">
    <name type="scientific">Treponema phagedenis</name>
    <dbReference type="NCBI Taxonomy" id="162"/>
    <lineage>
        <taxon>Bacteria</taxon>
        <taxon>Pseudomonadati</taxon>
        <taxon>Spirochaetota</taxon>
        <taxon>Spirochaetia</taxon>
        <taxon>Spirochaetales</taxon>
        <taxon>Treponemataceae</taxon>
        <taxon>Treponema</taxon>
    </lineage>
</organism>
<protein>
    <submittedName>
        <fullName evidence="1">Omptin family outer membrane protease</fullName>
    </submittedName>
</protein>
<keyword evidence="1" id="KW-0378">Hydrolase</keyword>
<dbReference type="EMBL" id="CP042817">
    <property type="protein sequence ID" value="QEJ97254.1"/>
    <property type="molecule type" value="Genomic_DNA"/>
</dbReference>
<proteinExistence type="predicted"/>
<dbReference type="AlphaFoldDB" id="A0AAE6IS56"/>
<dbReference type="GeneID" id="57752295"/>
<dbReference type="Pfam" id="PF01278">
    <property type="entry name" value="Omptin"/>
    <property type="match status" value="1"/>
</dbReference>
<keyword evidence="1" id="KW-0645">Protease</keyword>
<name>A0AAE6IS56_TREPH</name>
<gene>
    <name evidence="1" type="ORF">FUT82_04135</name>
</gene>
<sequence>MQKRNLPVIVFLFFLTMNEVPAQDLDVVQKLRESFPISVRYQKDENEKKLEGELGGGIDFGFGRTREYVFNNTFGFYPKQLLSLLNWPIENEVNFFLLLKLKTKYGLVIQGRFGAGVPHKSGNIEDFDWLNVQINPSRRELTNYSEHENFSAYNFYANICFSKQFLMPQSKAMKKKNVFLFIAPMLRLDYVQHQWESKNGYIQYSAKGKYGDYEALSSFVPKIVLHGKAIDYAQRILMPAIGLEILLKAPRGFEISFECSGAPALYANCLDIHWARDLIFNDIMKSGWNISACMRMCKKLPHALVVFGETKIAFASGKNGVTYCKQQEGFFLLPSISGTDFLYGGISFGLMYHFETKH</sequence>
<dbReference type="InterPro" id="IPR020080">
    <property type="entry name" value="OM_adhesin/peptidase_omptin"/>
</dbReference>